<protein>
    <submittedName>
        <fullName evidence="1">Uncharacterized protein</fullName>
    </submittedName>
</protein>
<reference evidence="1 2" key="1">
    <citation type="submission" date="2020-04" db="EMBL/GenBank/DDBJ databases">
        <title>Antimicrobial susceptibility and clonality of vaginal-derived multi-drug resistant Mobiluncus isolates in China.</title>
        <authorList>
            <person name="Zhang X."/>
        </authorList>
    </citation>
    <scope>NUCLEOTIDE SEQUENCE [LARGE SCALE GENOMIC DNA]</scope>
    <source>
        <strain evidence="1 2">19</strain>
    </source>
</reference>
<comment type="caution">
    <text evidence="1">The sequence shown here is derived from an EMBL/GenBank/DDBJ whole genome shotgun (WGS) entry which is preliminary data.</text>
</comment>
<sequence>MRGTTAGRAVTNEITNVKVAGGSKATVKADTSQVASTVARNAVENVAATRDALVATTTAMIGGAMTGVANVTLSVAGNAVTRGARVSAPQVRNVAHATTIGDTTAVAPGRINAVTVRPDAPGIWKSPLQLLGICWIKRLGLA</sequence>
<dbReference type="Proteomes" id="UP000553981">
    <property type="component" value="Unassembled WGS sequence"/>
</dbReference>
<dbReference type="EMBL" id="JABCUI010000001">
    <property type="protein sequence ID" value="NMW86887.1"/>
    <property type="molecule type" value="Genomic_DNA"/>
</dbReference>
<evidence type="ECO:0000313" key="2">
    <source>
        <dbReference type="Proteomes" id="UP000553981"/>
    </source>
</evidence>
<accession>A0A7Y0UGU0</accession>
<organism evidence="1 2">
    <name type="scientific">Mobiluncus curtisii</name>
    <dbReference type="NCBI Taxonomy" id="2051"/>
    <lineage>
        <taxon>Bacteria</taxon>
        <taxon>Bacillati</taxon>
        <taxon>Actinomycetota</taxon>
        <taxon>Actinomycetes</taxon>
        <taxon>Actinomycetales</taxon>
        <taxon>Actinomycetaceae</taxon>
        <taxon>Mobiluncus</taxon>
    </lineage>
</organism>
<proteinExistence type="predicted"/>
<gene>
    <name evidence="1" type="ORF">HHJ67_03880</name>
</gene>
<name>A0A7Y0UGU0_9ACTO</name>
<evidence type="ECO:0000313" key="1">
    <source>
        <dbReference type="EMBL" id="NMW86887.1"/>
    </source>
</evidence>
<dbReference type="AlphaFoldDB" id="A0A7Y0UGU0"/>